<keyword evidence="2 5" id="KW-0560">Oxidoreductase</keyword>
<dbReference type="KEGG" id="ccos:Pan44_30540"/>
<evidence type="ECO:0000256" key="1">
    <source>
        <dbReference type="ARBA" id="ARBA00010928"/>
    </source>
</evidence>
<dbReference type="PANTHER" id="PTHR22604">
    <property type="entry name" value="OXIDOREDUCTASES"/>
    <property type="match status" value="1"/>
</dbReference>
<name>A0A517SFW5_9PLAN</name>
<dbReference type="Proteomes" id="UP000315700">
    <property type="component" value="Chromosome"/>
</dbReference>
<dbReference type="Gene3D" id="3.30.360.10">
    <property type="entry name" value="Dihydrodipicolinate Reductase, domain 2"/>
    <property type="match status" value="1"/>
</dbReference>
<dbReference type="OrthoDB" id="9783105at2"/>
<evidence type="ECO:0000259" key="3">
    <source>
        <dbReference type="Pfam" id="PF01408"/>
    </source>
</evidence>
<organism evidence="5 6">
    <name type="scientific">Caulifigura coniformis</name>
    <dbReference type="NCBI Taxonomy" id="2527983"/>
    <lineage>
        <taxon>Bacteria</taxon>
        <taxon>Pseudomonadati</taxon>
        <taxon>Planctomycetota</taxon>
        <taxon>Planctomycetia</taxon>
        <taxon>Planctomycetales</taxon>
        <taxon>Planctomycetaceae</taxon>
        <taxon>Caulifigura</taxon>
    </lineage>
</organism>
<dbReference type="Pfam" id="PF22725">
    <property type="entry name" value="GFO_IDH_MocA_C3"/>
    <property type="match status" value="1"/>
</dbReference>
<keyword evidence="6" id="KW-1185">Reference proteome</keyword>
<dbReference type="FunCoup" id="A0A517SFW5">
    <property type="interactions" value="321"/>
</dbReference>
<evidence type="ECO:0000256" key="2">
    <source>
        <dbReference type="ARBA" id="ARBA00023002"/>
    </source>
</evidence>
<dbReference type="Pfam" id="PF01408">
    <property type="entry name" value="GFO_IDH_MocA"/>
    <property type="match status" value="1"/>
</dbReference>
<evidence type="ECO:0000259" key="4">
    <source>
        <dbReference type="Pfam" id="PF22725"/>
    </source>
</evidence>
<dbReference type="InterPro" id="IPR036291">
    <property type="entry name" value="NAD(P)-bd_dom_sf"/>
</dbReference>
<dbReference type="GO" id="GO:0000166">
    <property type="term" value="F:nucleotide binding"/>
    <property type="evidence" value="ECO:0007669"/>
    <property type="project" value="InterPro"/>
</dbReference>
<dbReference type="SUPFAM" id="SSF51735">
    <property type="entry name" value="NAD(P)-binding Rossmann-fold domains"/>
    <property type="match status" value="1"/>
</dbReference>
<dbReference type="EC" id="1.1.99.28" evidence="5"/>
<reference evidence="5 6" key="1">
    <citation type="submission" date="2019-02" db="EMBL/GenBank/DDBJ databases">
        <title>Deep-cultivation of Planctomycetes and their phenomic and genomic characterization uncovers novel biology.</title>
        <authorList>
            <person name="Wiegand S."/>
            <person name="Jogler M."/>
            <person name="Boedeker C."/>
            <person name="Pinto D."/>
            <person name="Vollmers J."/>
            <person name="Rivas-Marin E."/>
            <person name="Kohn T."/>
            <person name="Peeters S.H."/>
            <person name="Heuer A."/>
            <person name="Rast P."/>
            <person name="Oberbeckmann S."/>
            <person name="Bunk B."/>
            <person name="Jeske O."/>
            <person name="Meyerdierks A."/>
            <person name="Storesund J.E."/>
            <person name="Kallscheuer N."/>
            <person name="Luecker S."/>
            <person name="Lage O.M."/>
            <person name="Pohl T."/>
            <person name="Merkel B.J."/>
            <person name="Hornburger P."/>
            <person name="Mueller R.-W."/>
            <person name="Bruemmer F."/>
            <person name="Labrenz M."/>
            <person name="Spormann A.M."/>
            <person name="Op den Camp H."/>
            <person name="Overmann J."/>
            <person name="Amann R."/>
            <person name="Jetten M.S.M."/>
            <person name="Mascher T."/>
            <person name="Medema M.H."/>
            <person name="Devos D.P."/>
            <person name="Kaster A.-K."/>
            <person name="Ovreas L."/>
            <person name="Rohde M."/>
            <person name="Galperin M.Y."/>
            <person name="Jogler C."/>
        </authorList>
    </citation>
    <scope>NUCLEOTIDE SEQUENCE [LARGE SCALE GENOMIC DNA]</scope>
    <source>
        <strain evidence="5 6">Pan44</strain>
    </source>
</reference>
<dbReference type="InParanoid" id="A0A517SFW5"/>
<protein>
    <submittedName>
        <fullName evidence="5">Glucose--fructose oxidoreductase</fullName>
        <ecNumber evidence="5">1.1.99.28</ecNumber>
    </submittedName>
</protein>
<evidence type="ECO:0000313" key="6">
    <source>
        <dbReference type="Proteomes" id="UP000315700"/>
    </source>
</evidence>
<dbReference type="InterPro" id="IPR050984">
    <property type="entry name" value="Gfo/Idh/MocA_domain"/>
</dbReference>
<dbReference type="PANTHER" id="PTHR22604:SF105">
    <property type="entry name" value="TRANS-1,2-DIHYDROBENZENE-1,2-DIOL DEHYDROGENASE"/>
    <property type="match status" value="1"/>
</dbReference>
<evidence type="ECO:0000313" key="5">
    <source>
        <dbReference type="EMBL" id="QDT55013.1"/>
    </source>
</evidence>
<gene>
    <name evidence="5" type="primary">gfo_2</name>
    <name evidence="5" type="ORF">Pan44_30540</name>
</gene>
<dbReference type="InterPro" id="IPR055170">
    <property type="entry name" value="GFO_IDH_MocA-like_dom"/>
</dbReference>
<proteinExistence type="inferred from homology"/>
<sequence>MIRFGLLGCGRIVARGLIPGITGSTTAELTALASERPGVAEEWARTHGAKKFYTSYEEVLADPEIDAVYVPTTGDTHAKWTIAAAEAKKHVLCEKPLALDVAQAEEMAAACRQHGVILQEAFMWRHHPRIKQSLKMVQEGDIGPLRLIVASFSFDIDRSDWRLRPERGGGAMWDVGCYGVNAARLFAGAEPTDILANAHWADTGVDMTMQMALRFPSDVLANIDCSFEAPFRCRLELVGEKGRIVLEEAFLPTEKSVIHVERGTDTGGLAERGLQAVSVPAQDQYVAQVEDFCASIRAGKLLAPGEDGVANMRVLEAALNDARSRR</sequence>
<dbReference type="InterPro" id="IPR000683">
    <property type="entry name" value="Gfo/Idh/MocA-like_OxRdtase_N"/>
</dbReference>
<feature type="domain" description="Gfo/Idh/MocA-like oxidoreductase N-terminal" evidence="3">
    <location>
        <begin position="2"/>
        <end position="121"/>
    </location>
</feature>
<dbReference type="Gene3D" id="3.40.50.720">
    <property type="entry name" value="NAD(P)-binding Rossmann-like Domain"/>
    <property type="match status" value="1"/>
</dbReference>
<dbReference type="EMBL" id="CP036271">
    <property type="protein sequence ID" value="QDT55013.1"/>
    <property type="molecule type" value="Genomic_DNA"/>
</dbReference>
<accession>A0A517SFW5</accession>
<dbReference type="AlphaFoldDB" id="A0A517SFW5"/>
<dbReference type="RefSeq" id="WP_145030814.1">
    <property type="nucleotide sequence ID" value="NZ_CP036271.1"/>
</dbReference>
<feature type="domain" description="GFO/IDH/MocA-like oxidoreductase" evidence="4">
    <location>
        <begin position="135"/>
        <end position="245"/>
    </location>
</feature>
<dbReference type="GO" id="GO:0047061">
    <property type="term" value="F:glucose-fructose oxidoreductase activity"/>
    <property type="evidence" value="ECO:0007669"/>
    <property type="project" value="UniProtKB-EC"/>
</dbReference>
<comment type="similarity">
    <text evidence="1">Belongs to the Gfo/Idh/MocA family.</text>
</comment>
<dbReference type="SUPFAM" id="SSF55347">
    <property type="entry name" value="Glyceraldehyde-3-phosphate dehydrogenase-like, C-terminal domain"/>
    <property type="match status" value="1"/>
</dbReference>